<feature type="repeat" description="TPR" evidence="1">
    <location>
        <begin position="370"/>
        <end position="403"/>
    </location>
</feature>
<feature type="compositionally biased region" description="Basic and acidic residues" evidence="2">
    <location>
        <begin position="2030"/>
        <end position="2045"/>
    </location>
</feature>
<feature type="compositionally biased region" description="Basic and acidic residues" evidence="2">
    <location>
        <begin position="2155"/>
        <end position="2171"/>
    </location>
</feature>
<dbReference type="Gene3D" id="1.25.40.10">
    <property type="entry name" value="Tetratricopeptide repeat domain"/>
    <property type="match status" value="5"/>
</dbReference>
<evidence type="ECO:0000259" key="3">
    <source>
        <dbReference type="Pfam" id="PF12770"/>
    </source>
</evidence>
<dbReference type="FunFam" id="1.25.40.10:FF:000040">
    <property type="entry name" value="Tetratricopeptide repeat domain 28"/>
    <property type="match status" value="1"/>
</dbReference>
<feature type="repeat" description="TPR" evidence="1">
    <location>
        <begin position="530"/>
        <end position="563"/>
    </location>
</feature>
<feature type="region of interest" description="Disordered" evidence="2">
    <location>
        <begin position="1801"/>
        <end position="1839"/>
    </location>
</feature>
<feature type="region of interest" description="Disordered" evidence="2">
    <location>
        <begin position="2099"/>
        <end position="2171"/>
    </location>
</feature>
<evidence type="ECO:0000313" key="5">
    <source>
        <dbReference type="EMBL" id="KAK2184131.1"/>
    </source>
</evidence>
<dbReference type="FunFam" id="1.25.40.10:FF:001539">
    <property type="entry name" value="AGAP002648-PA"/>
    <property type="match status" value="1"/>
</dbReference>
<gene>
    <name evidence="5" type="ORF">NP493_282g01008</name>
</gene>
<feature type="compositionally biased region" description="Low complexity" evidence="2">
    <location>
        <begin position="2139"/>
        <end position="2149"/>
    </location>
</feature>
<feature type="compositionally biased region" description="Basic and acidic residues" evidence="2">
    <location>
        <begin position="2312"/>
        <end position="2332"/>
    </location>
</feature>
<dbReference type="Proteomes" id="UP001209878">
    <property type="component" value="Unassembled WGS sequence"/>
</dbReference>
<feature type="region of interest" description="Disordered" evidence="2">
    <location>
        <begin position="2490"/>
        <end position="2520"/>
    </location>
</feature>
<feature type="compositionally biased region" description="Low complexity" evidence="2">
    <location>
        <begin position="1974"/>
        <end position="1990"/>
    </location>
</feature>
<reference evidence="5" key="1">
    <citation type="journal article" date="2023" name="Mol. Biol. Evol.">
        <title>Third-Generation Sequencing Reveals the Adaptive Role of the Epigenome in Three Deep-Sea Polychaetes.</title>
        <authorList>
            <person name="Perez M."/>
            <person name="Aroh O."/>
            <person name="Sun Y."/>
            <person name="Lan Y."/>
            <person name="Juniper S.K."/>
            <person name="Young C.R."/>
            <person name="Angers B."/>
            <person name="Qian P.Y."/>
        </authorList>
    </citation>
    <scope>NUCLEOTIDE SEQUENCE</scope>
    <source>
        <strain evidence="5">R07B-5</strain>
    </source>
</reference>
<dbReference type="EMBL" id="JAODUO010000281">
    <property type="protein sequence ID" value="KAK2184131.1"/>
    <property type="molecule type" value="Genomic_DNA"/>
</dbReference>
<evidence type="ECO:0000313" key="6">
    <source>
        <dbReference type="Proteomes" id="UP001209878"/>
    </source>
</evidence>
<dbReference type="PANTHER" id="PTHR10098:SF108">
    <property type="entry name" value="TETRATRICOPEPTIDE REPEAT PROTEIN 28"/>
    <property type="match status" value="1"/>
</dbReference>
<feature type="compositionally biased region" description="Basic and acidic residues" evidence="2">
    <location>
        <begin position="2602"/>
        <end position="2620"/>
    </location>
</feature>
<dbReference type="Pfam" id="PF13176">
    <property type="entry name" value="TPR_7"/>
    <property type="match status" value="3"/>
</dbReference>
<name>A0AAD9UCE0_RIDPI</name>
<feature type="compositionally biased region" description="Polar residues" evidence="2">
    <location>
        <begin position="2201"/>
        <end position="2221"/>
    </location>
</feature>
<accession>A0AAD9UCE0</accession>
<feature type="compositionally biased region" description="Basic residues" evidence="2">
    <location>
        <begin position="2361"/>
        <end position="2370"/>
    </location>
</feature>
<evidence type="ECO:0000256" key="2">
    <source>
        <dbReference type="SAM" id="MobiDB-lite"/>
    </source>
</evidence>
<feature type="region of interest" description="Disordered" evidence="2">
    <location>
        <begin position="1971"/>
        <end position="2059"/>
    </location>
</feature>
<evidence type="ECO:0008006" key="7">
    <source>
        <dbReference type="Google" id="ProtNLM"/>
    </source>
</evidence>
<feature type="region of interest" description="Disordered" evidence="2">
    <location>
        <begin position="1877"/>
        <end position="1937"/>
    </location>
</feature>
<comment type="caution">
    <text evidence="5">The sequence shown here is derived from an EMBL/GenBank/DDBJ whole genome shotgun (WGS) entry which is preliminary data.</text>
</comment>
<dbReference type="Pfam" id="PF13424">
    <property type="entry name" value="TPR_12"/>
    <property type="match status" value="9"/>
</dbReference>
<sequence length="2648" mass="289828">MAAFAAGLAEDPKSPQLLHGLVETALQSSLKDEFVPLHAQLQRMKLDQSPFVIISVIGQSLLARSEYSGALVLLESALRIGTCSLKLRGSVFSSLSSAHWGVGNINKAIACMQQDLAIVKSLGDAEGECRAHGNLGAAYFSKGAYREALQHHRSQLVLTMRLQDRKGAATTLSHLGHVYTAVGDYGNALSSHKQCVLLLKQSKNRLLEEAREIGNVGAVYLAMGDFSSALECHNEHLKLAKRLANKVEEARAFSNIGSAYHYRRDFEKAIAFHNHVLNIAVELSDRTLEARAYAGLGHASRCMSDLSRAKYYHEKQLDNSLVTHDKVAEGRSCSNLGIVYHQFGDFDAALKLHKAHLRIAKELGDRASQGRAYGNIGNAYSALGQYELAVRFHKQELEISKEVNDKHSESSTHGNLAVAYQWLQNYDKALQHYATHLQMAKELRDAPSESRALNNLGNFHSLRKHYAQAIPYYEQYLVLSQELGDTEGEGKVCHRLGYAHYCIGNYKEAVRYYEQDLVLARDADNQGSIARAYCNLGLAHKALGDLRQALDCQRQCLAIARQTDNLTAKFNALGNIGDVLVKLAEVDEALAMFNEQVQMARASGERRLEAIAYANLGATYRLVGQHDKALAFHTRELAICQERVDVKAECRAHGNIGNVHMSLGNYADALRSYSAQLERARELKDSAIEAHAYANLGLTKMNMGHFEDAIGYFEQQLALFEQVSGSLADRGRAFGNLADCYEALSDYEEAVKCYERHLAIAQSGADKQGQMRAYRGLGNAHRAMGNLQQALVCFEKRLVIAHDIDKADAKSSAYGELGCLHSLLGNFEQAILCLQHQVAIAREKGDKVGEGEAVCGLGGVYQHMGEFDKALEHHQLDLHIALETGSDICQCRAYGNIGLAYESAGNFEKALEYQQQHLTIATHTNDRAAVTLAYSSLGRVNHALGNYEKSVEYLQQGLVTASQLGHQEDEAKIRQRLGLALWGQHNLEAAREQLYRATELFETIRRDAPYNNDYKLSLFDLQTASYQALQRVLVALGHHDDALVVAERGRTRAFVDLLLERQLVDGADSWYNSLDSSPVTLEQILGHVRRQKATVVYYSLAAGYLYSWVISPDHGITKFHQYSINELETSGSDPEDTQSMKSFRSSLSASGTSVLDGYVGHVREALGIESHLSTSRASLYRSTSTMSETESEADDLWQHHLEEIGDKLNAENDRTGFLRMVNRSHVWNSSTYSLSSMLSGSTSVTGSFVPSRAPSKLSSKPPLSALYELLIAPLEDVLPSGDACKELVLVLQGDLYLVPFALLKGSQAAPCLFERFSLLVVPSIRALETNQVISKHSRYNPNCTGAVVIGNPKLPSSLTTRWQWGSLPGAEQECKVVAEMLGCRMITGSAATKTKVIAQIERAEVLHFATHISWKLAAIVVSPGNDFSSSSSTVTHGNFERMDLNGGDLDTSFDTPPLSDFLLTAADILNMKISAKLVVLSSGHSDDRAGRINADGVVGLTRAFLATGAQCILFSLWPLPDGATRIFIKVFYTSLLKGVRPSHALSGAMKAVQNSRQFSHPANWAGWVLIGSDVQLSSQVALMAHSLCQLLRTPTKSREAMRVVLHLVEKSLQRIRNGQRNPMYTTQHSIEKKVGPVTGWRDLLTAVGFRLEPAYNGLPPAVFFPTSDPADRLMQCSASLQALFGLGVPTLVAFSKMLDQQEVGEAMTALIRDVNAKSTHESNPQARVNVRLWGAPGCHEFLASLGFDLVDVGRDEVTIKAGKQANKRTLTFALQALVAVFDTQQAPRSLQLDNASSMESLVSSSSNTSTSNFSKGSSPVTSPSTAKRRSFFNPAEVDRLPSATSLHKHTRHQPGEPRSQPDISLQLSRQTLIRNKYSSPSASDLSDTNAHDSSTDTTPRPRLTVLSSSTRLRHGGGKPTFPVGPPPPNIYSTSDSEDASEFVLSRAPSRSSFASQASTITLKSVGGMRRNRIRSSVTSTRSSASDRTITNEFLNLSDDLSPEGSTGGRASDGKHADPPPPRNDSVSGRSSDDQSRRHKTPREQKMSSNSTLHTIADESSTAMLDPTYVAQKILAETRPQRQALELMQKWSVDQLQRKRMAGTQNDGSRQNDETEGDIYDRYPGLRDADDKQTKDCPLSPSSGSTSTASQNVTGVDHRTEAKTRGVPEEMKSDATYANIPPIANCTEPPEQRRAFHRVESGTRNTPGQSTAFRGCITTSSDDGSRSSKAGSDHGSSSTPWLGKTTPSIARPAESQPRGASDKTDVSMYTHSTFSPSVPVTAPKPFTSLCVNVAPSGGSPQTQPGRWTSDGQRSAEELRQPDSWKDSTAKKTAEQVLPPDSQTSSRDTDGSVDVKCPSALKSVHRPNKQKTVKFQDEIETKSPGKDDPLTTHESCDIKRPGNTAMCNGVREDIIPQTQSTERDIPEVGKSSQIPPVMYKPPPPYPGAGRKLPPPKRSPPSGPVKDGPGAVVSNGYREPSLDALRNQYNSHVSATNGHADPAHCPSRHKCSDASSSVNDDMTDLNSRQNLKRMSMHMYTSSDDSTASPAHRLNGVTHKRVTENFQRFQARTCNGDAMPNPAFTSQPPHGKQNGAPNFVANYIERGDRHGPEGRRDYDWECRTRVPVGQSEEGSGQTRHSRDPFTLQSSQC</sequence>
<dbReference type="SMART" id="SM00028">
    <property type="entry name" value="TPR"/>
    <property type="match status" value="23"/>
</dbReference>
<feature type="compositionally biased region" description="Polar residues" evidence="2">
    <location>
        <begin position="2266"/>
        <end position="2277"/>
    </location>
</feature>
<dbReference type="InterPro" id="IPR019734">
    <property type="entry name" value="TPR_rpt"/>
</dbReference>
<feature type="region of interest" description="Disordered" evidence="2">
    <location>
        <begin position="2602"/>
        <end position="2648"/>
    </location>
</feature>
<evidence type="ECO:0000256" key="1">
    <source>
        <dbReference type="PROSITE-ProRule" id="PRU00339"/>
    </source>
</evidence>
<dbReference type="InterPro" id="IPR024983">
    <property type="entry name" value="CHAT_dom"/>
</dbReference>
<feature type="compositionally biased region" description="Basic and acidic residues" evidence="2">
    <location>
        <begin position="2118"/>
        <end position="2134"/>
    </location>
</feature>
<dbReference type="InterPro" id="IPR011990">
    <property type="entry name" value="TPR-like_helical_dom_sf"/>
</dbReference>
<proteinExistence type="predicted"/>
<feature type="domain" description="TTC28 C-terminal" evidence="4">
    <location>
        <begin position="1689"/>
        <end position="1785"/>
    </location>
</feature>
<protein>
    <recommendedName>
        <fullName evidence="7">Tetratricopeptide repeat protein 28</fullName>
    </recommendedName>
</protein>
<feature type="repeat" description="TPR" evidence="1">
    <location>
        <begin position="690"/>
        <end position="723"/>
    </location>
</feature>
<organism evidence="5 6">
    <name type="scientific">Ridgeia piscesae</name>
    <name type="common">Tubeworm</name>
    <dbReference type="NCBI Taxonomy" id="27915"/>
    <lineage>
        <taxon>Eukaryota</taxon>
        <taxon>Metazoa</taxon>
        <taxon>Spiralia</taxon>
        <taxon>Lophotrochozoa</taxon>
        <taxon>Annelida</taxon>
        <taxon>Polychaeta</taxon>
        <taxon>Sedentaria</taxon>
        <taxon>Canalipalpata</taxon>
        <taxon>Sabellida</taxon>
        <taxon>Siboglinidae</taxon>
        <taxon>Ridgeia</taxon>
    </lineage>
</organism>
<keyword evidence="1" id="KW-0802">TPR repeat</keyword>
<feature type="compositionally biased region" description="Polar residues" evidence="2">
    <location>
        <begin position="1877"/>
        <end position="1888"/>
    </location>
</feature>
<evidence type="ECO:0000259" key="4">
    <source>
        <dbReference type="Pfam" id="PF26117"/>
    </source>
</evidence>
<feature type="compositionally biased region" description="Basic and acidic residues" evidence="2">
    <location>
        <begin position="2372"/>
        <end position="2398"/>
    </location>
</feature>
<dbReference type="InterPro" id="IPR058900">
    <property type="entry name" value="TTC28_C"/>
</dbReference>
<dbReference type="Pfam" id="PF12770">
    <property type="entry name" value="CHAT"/>
    <property type="match status" value="1"/>
</dbReference>
<feature type="compositionally biased region" description="Low complexity" evidence="2">
    <location>
        <begin position="1801"/>
        <end position="1818"/>
    </location>
</feature>
<feature type="repeat" description="TPR" evidence="1">
    <location>
        <begin position="731"/>
        <end position="764"/>
    </location>
</feature>
<dbReference type="PROSITE" id="PS50005">
    <property type="entry name" value="TPR"/>
    <property type="match status" value="5"/>
</dbReference>
<feature type="compositionally biased region" description="Polar residues" evidence="2">
    <location>
        <begin position="2046"/>
        <end position="2059"/>
    </location>
</feature>
<feature type="repeat" description="TPR" evidence="1">
    <location>
        <begin position="891"/>
        <end position="924"/>
    </location>
</feature>
<feature type="region of interest" description="Disordered" evidence="2">
    <location>
        <begin position="2198"/>
        <end position="2474"/>
    </location>
</feature>
<dbReference type="PANTHER" id="PTHR10098">
    <property type="entry name" value="RAPSYN-RELATED"/>
    <property type="match status" value="1"/>
</dbReference>
<feature type="compositionally biased region" description="Low complexity" evidence="2">
    <location>
        <begin position="2226"/>
        <end position="2237"/>
    </location>
</feature>
<dbReference type="SUPFAM" id="SSF48452">
    <property type="entry name" value="TPR-like"/>
    <property type="match status" value="5"/>
</dbReference>
<feature type="domain" description="CHAT" evidence="3">
    <location>
        <begin position="1261"/>
        <end position="1572"/>
    </location>
</feature>
<keyword evidence="6" id="KW-1185">Reference proteome</keyword>
<feature type="compositionally biased region" description="Polar residues" evidence="2">
    <location>
        <begin position="2297"/>
        <end position="2311"/>
    </location>
</feature>
<dbReference type="Pfam" id="PF26117">
    <property type="entry name" value="TTC28_C"/>
    <property type="match status" value="1"/>
</dbReference>
<feature type="compositionally biased region" description="Polar residues" evidence="2">
    <location>
        <begin position="2510"/>
        <end position="2520"/>
    </location>
</feature>